<evidence type="ECO:0000259" key="1">
    <source>
        <dbReference type="PROSITE" id="PS51186"/>
    </source>
</evidence>
<feature type="domain" description="N-acetyltransferase" evidence="1">
    <location>
        <begin position="1"/>
        <end position="139"/>
    </location>
</feature>
<dbReference type="EMBL" id="DVMR01000058">
    <property type="protein sequence ID" value="HIU44144.1"/>
    <property type="molecule type" value="Genomic_DNA"/>
</dbReference>
<dbReference type="PROSITE" id="PS51186">
    <property type="entry name" value="GNAT"/>
    <property type="match status" value="1"/>
</dbReference>
<dbReference type="Proteomes" id="UP000824073">
    <property type="component" value="Unassembled WGS sequence"/>
</dbReference>
<dbReference type="AlphaFoldDB" id="A0A9D1IXU9"/>
<dbReference type="SUPFAM" id="SSF55729">
    <property type="entry name" value="Acyl-CoA N-acyltransferases (Nat)"/>
    <property type="match status" value="1"/>
</dbReference>
<dbReference type="GO" id="GO:0016747">
    <property type="term" value="F:acyltransferase activity, transferring groups other than amino-acyl groups"/>
    <property type="evidence" value="ECO:0007669"/>
    <property type="project" value="InterPro"/>
</dbReference>
<reference evidence="2" key="1">
    <citation type="submission" date="2020-10" db="EMBL/GenBank/DDBJ databases">
        <authorList>
            <person name="Gilroy R."/>
        </authorList>
    </citation>
    <scope>NUCLEOTIDE SEQUENCE</scope>
    <source>
        <strain evidence="2">CHK191-8634</strain>
    </source>
</reference>
<proteinExistence type="predicted"/>
<dbReference type="Gene3D" id="3.40.630.30">
    <property type="match status" value="1"/>
</dbReference>
<protein>
    <submittedName>
        <fullName evidence="2">GNAT family N-acetyltransferase</fullName>
    </submittedName>
</protein>
<sequence>MVTLERAGAQDFALWQSFDPHLAESEYRLKAEAGRCLFVYEAGQAVGVLRWQLFWDWIPFVTLLWLTGDRRGRGVGRQAMEQWEAQMRAGGHRLAMTSTMAEEDAQHFYHRLGYHDCGCLVKNCPPLVENMEIFLIKAL</sequence>
<organism evidence="2 3">
    <name type="scientific">Candidatus Ventrousia excrementavium</name>
    <dbReference type="NCBI Taxonomy" id="2840961"/>
    <lineage>
        <taxon>Bacteria</taxon>
        <taxon>Bacillati</taxon>
        <taxon>Bacillota</taxon>
        <taxon>Clostridia</taxon>
        <taxon>Eubacteriales</taxon>
        <taxon>Clostridiaceae</taxon>
        <taxon>Clostridiaceae incertae sedis</taxon>
        <taxon>Candidatus Ventrousia</taxon>
    </lineage>
</organism>
<comment type="caution">
    <text evidence="2">The sequence shown here is derived from an EMBL/GenBank/DDBJ whole genome shotgun (WGS) entry which is preliminary data.</text>
</comment>
<reference evidence="2" key="2">
    <citation type="journal article" date="2021" name="PeerJ">
        <title>Extensive microbial diversity within the chicken gut microbiome revealed by metagenomics and culture.</title>
        <authorList>
            <person name="Gilroy R."/>
            <person name="Ravi A."/>
            <person name="Getino M."/>
            <person name="Pursley I."/>
            <person name="Horton D.L."/>
            <person name="Alikhan N.F."/>
            <person name="Baker D."/>
            <person name="Gharbi K."/>
            <person name="Hall N."/>
            <person name="Watson M."/>
            <person name="Adriaenssens E.M."/>
            <person name="Foster-Nyarko E."/>
            <person name="Jarju S."/>
            <person name="Secka A."/>
            <person name="Antonio M."/>
            <person name="Oren A."/>
            <person name="Chaudhuri R.R."/>
            <person name="La Ragione R."/>
            <person name="Hildebrand F."/>
            <person name="Pallen M.J."/>
        </authorList>
    </citation>
    <scope>NUCLEOTIDE SEQUENCE</scope>
    <source>
        <strain evidence="2">CHK191-8634</strain>
    </source>
</reference>
<dbReference type="InterPro" id="IPR016181">
    <property type="entry name" value="Acyl_CoA_acyltransferase"/>
</dbReference>
<accession>A0A9D1IXU9</accession>
<evidence type="ECO:0000313" key="2">
    <source>
        <dbReference type="EMBL" id="HIU44144.1"/>
    </source>
</evidence>
<dbReference type="Pfam" id="PF00583">
    <property type="entry name" value="Acetyltransf_1"/>
    <property type="match status" value="1"/>
</dbReference>
<name>A0A9D1IXU9_9CLOT</name>
<evidence type="ECO:0000313" key="3">
    <source>
        <dbReference type="Proteomes" id="UP000824073"/>
    </source>
</evidence>
<gene>
    <name evidence="2" type="ORF">IAB67_07615</name>
</gene>
<dbReference type="InterPro" id="IPR000182">
    <property type="entry name" value="GNAT_dom"/>
</dbReference>